<gene>
    <name evidence="2" type="ORF">PTTT1_LOCUS11247</name>
</gene>
<dbReference type="Proteomes" id="UP000836788">
    <property type="component" value="Chromosome 12"/>
</dbReference>
<dbReference type="EMBL" id="OU594953">
    <property type="protein sequence ID" value="CAG9279799.1"/>
    <property type="molecule type" value="Genomic_DNA"/>
</dbReference>
<name>A0A8J9S4Z0_PHATR</name>
<evidence type="ECO:0000256" key="1">
    <source>
        <dbReference type="SAM" id="MobiDB-lite"/>
    </source>
</evidence>
<dbReference type="Pfam" id="PF04417">
    <property type="entry name" value="DUF501"/>
    <property type="match status" value="1"/>
</dbReference>
<dbReference type="InterPro" id="IPR007511">
    <property type="entry name" value="DUF501"/>
</dbReference>
<proteinExistence type="predicted"/>
<protein>
    <recommendedName>
        <fullName evidence="3">DUF501 domain-containing protein</fullName>
    </recommendedName>
</protein>
<evidence type="ECO:0000313" key="2">
    <source>
        <dbReference type="EMBL" id="CAG9279799.1"/>
    </source>
</evidence>
<accession>A0A8J9S4Z0</accession>
<reference evidence="2" key="1">
    <citation type="submission" date="2022-02" db="EMBL/GenBank/DDBJ databases">
        <authorList>
            <person name="Giguere J D."/>
        </authorList>
    </citation>
    <scope>NUCLEOTIDE SEQUENCE</scope>
    <source>
        <strain evidence="2">CCAP 1055/1</strain>
    </source>
</reference>
<feature type="region of interest" description="Disordered" evidence="1">
    <location>
        <begin position="149"/>
        <end position="180"/>
    </location>
</feature>
<sequence length="327" mass="36514">MSSTKNAYHDPTLPTTSISRVVPYKRKVPGRSARRRRKKLLDIQRAVSAINDSQTGSHCPIDKPSVIPQDRSRVWPAVVEKRNEFGWNNDDENLLIAQLGYLPGNAIRVTCRRTHSEELTGSPHEESSTGNDDPVVVQLYPIVLREEYSGGKSDGRKFKGRKRQKLQPLDDDQQGTSGTIPMDGIVLEPFPTMYWLVNPLLRAQISKLEVEGYGANFQQRLAENSDELARMKRAHDAYGKERLDLLTAPDRQLIQSRRWESAFAIDRGVAGIRNFGSVKCLHAHTAHYLSGNSDNLIGQWVMEAIASKAEVGTNGVAALKANEESES</sequence>
<evidence type="ECO:0008006" key="3">
    <source>
        <dbReference type="Google" id="ProtNLM"/>
    </source>
</evidence>
<dbReference type="PANTHER" id="PTHR37163">
    <property type="entry name" value="CONSERVED PROTEIN"/>
    <property type="match status" value="1"/>
</dbReference>
<organism evidence="2">
    <name type="scientific">Phaeodactylum tricornutum</name>
    <name type="common">Diatom</name>
    <dbReference type="NCBI Taxonomy" id="2850"/>
    <lineage>
        <taxon>Eukaryota</taxon>
        <taxon>Sar</taxon>
        <taxon>Stramenopiles</taxon>
        <taxon>Ochrophyta</taxon>
        <taxon>Bacillariophyta</taxon>
        <taxon>Bacillariophyceae</taxon>
        <taxon>Bacillariophycidae</taxon>
        <taxon>Naviculales</taxon>
        <taxon>Phaeodactylaceae</taxon>
        <taxon>Phaeodactylum</taxon>
    </lineage>
</organism>
<dbReference type="AlphaFoldDB" id="A0A8J9S4Z0"/>
<dbReference type="PANTHER" id="PTHR37163:SF1">
    <property type="entry name" value="DUF501 DOMAIN-CONTAINING PROTEIN"/>
    <property type="match status" value="1"/>
</dbReference>